<dbReference type="SUPFAM" id="SSF51197">
    <property type="entry name" value="Clavaminate synthase-like"/>
    <property type="match status" value="1"/>
</dbReference>
<evidence type="ECO:0000256" key="3">
    <source>
        <dbReference type="ARBA" id="ARBA00023004"/>
    </source>
</evidence>
<keyword evidence="3" id="KW-0408">Iron</keyword>
<dbReference type="PANTHER" id="PTHR10209">
    <property type="entry name" value="OXIDOREDUCTASE, 2OG-FE II OXYGENASE FAMILY PROTEIN"/>
    <property type="match status" value="1"/>
</dbReference>
<accession>A0A9D4Y1G8</accession>
<dbReference type="Gramene" id="Psat03G0463100-T1">
    <property type="protein sequence ID" value="KAI5430128.1"/>
    <property type="gene ID" value="KIW84_034631"/>
</dbReference>
<evidence type="ECO:0000313" key="5">
    <source>
        <dbReference type="EMBL" id="KAI5430128.1"/>
    </source>
</evidence>
<dbReference type="GO" id="GO:0046872">
    <property type="term" value="F:metal ion binding"/>
    <property type="evidence" value="ECO:0007669"/>
    <property type="project" value="UniProtKB-KW"/>
</dbReference>
<dbReference type="InterPro" id="IPR026992">
    <property type="entry name" value="DIOX_N"/>
</dbReference>
<proteinExistence type="predicted"/>
<evidence type="ECO:0000256" key="1">
    <source>
        <dbReference type="ARBA" id="ARBA00022723"/>
    </source>
</evidence>
<evidence type="ECO:0000259" key="4">
    <source>
        <dbReference type="Pfam" id="PF14226"/>
    </source>
</evidence>
<sequence>MVLKNSNELEESSNFTSVRKAEVKAFDDSKTGVKGLVESGVSRIPRIFHTGKLDIGKNSGSDSKLSVPIIDLKDIDTNLARRIEVISEIRSACHEWGFFQVINHEIPITVLDEMIDGIRRFHEQHADVRKEFYTRDLKKKVTYFSNGTLFSGQAAN</sequence>
<dbReference type="Gene3D" id="2.60.120.330">
    <property type="entry name" value="B-lactam Antibiotic, Isopenicillin N Synthase, Chain"/>
    <property type="match status" value="1"/>
</dbReference>
<dbReference type="AlphaFoldDB" id="A0A9D4Y1G8"/>
<reference evidence="5 6" key="1">
    <citation type="journal article" date="2022" name="Nat. Genet.">
        <title>Improved pea reference genome and pan-genome highlight genomic features and evolutionary characteristics.</title>
        <authorList>
            <person name="Yang T."/>
            <person name="Liu R."/>
            <person name="Luo Y."/>
            <person name="Hu S."/>
            <person name="Wang D."/>
            <person name="Wang C."/>
            <person name="Pandey M.K."/>
            <person name="Ge S."/>
            <person name="Xu Q."/>
            <person name="Li N."/>
            <person name="Li G."/>
            <person name="Huang Y."/>
            <person name="Saxena R.K."/>
            <person name="Ji Y."/>
            <person name="Li M."/>
            <person name="Yan X."/>
            <person name="He Y."/>
            <person name="Liu Y."/>
            <person name="Wang X."/>
            <person name="Xiang C."/>
            <person name="Varshney R.K."/>
            <person name="Ding H."/>
            <person name="Gao S."/>
            <person name="Zong X."/>
        </authorList>
    </citation>
    <scope>NUCLEOTIDE SEQUENCE [LARGE SCALE GENOMIC DNA]</scope>
    <source>
        <strain evidence="5 6">cv. Zhongwan 6</strain>
    </source>
</reference>
<dbReference type="InterPro" id="IPR027443">
    <property type="entry name" value="IPNS-like_sf"/>
</dbReference>
<keyword evidence="1" id="KW-0479">Metal-binding</keyword>
<dbReference type="PANTHER" id="PTHR10209:SF797">
    <property type="entry name" value="OXIDASE, PUTATIVE-RELATED"/>
    <property type="match status" value="1"/>
</dbReference>
<protein>
    <recommendedName>
        <fullName evidence="4">Non-haem dioxygenase N-terminal domain-containing protein</fullName>
    </recommendedName>
</protein>
<comment type="caution">
    <text evidence="5">The sequence shown here is derived from an EMBL/GenBank/DDBJ whole genome shotgun (WGS) entry which is preliminary data.</text>
</comment>
<dbReference type="Proteomes" id="UP001058974">
    <property type="component" value="Chromosome 3"/>
</dbReference>
<gene>
    <name evidence="5" type="ORF">KIW84_034631</name>
</gene>
<feature type="domain" description="Non-haem dioxygenase N-terminal" evidence="4">
    <location>
        <begin position="67"/>
        <end position="143"/>
    </location>
</feature>
<evidence type="ECO:0000313" key="6">
    <source>
        <dbReference type="Proteomes" id="UP001058974"/>
    </source>
</evidence>
<keyword evidence="2" id="KW-0560">Oxidoreductase</keyword>
<dbReference type="Pfam" id="PF14226">
    <property type="entry name" value="DIOX_N"/>
    <property type="match status" value="1"/>
</dbReference>
<evidence type="ECO:0000256" key="2">
    <source>
        <dbReference type="ARBA" id="ARBA00023002"/>
    </source>
</evidence>
<organism evidence="5 6">
    <name type="scientific">Pisum sativum</name>
    <name type="common">Garden pea</name>
    <name type="synonym">Lathyrus oleraceus</name>
    <dbReference type="NCBI Taxonomy" id="3888"/>
    <lineage>
        <taxon>Eukaryota</taxon>
        <taxon>Viridiplantae</taxon>
        <taxon>Streptophyta</taxon>
        <taxon>Embryophyta</taxon>
        <taxon>Tracheophyta</taxon>
        <taxon>Spermatophyta</taxon>
        <taxon>Magnoliopsida</taxon>
        <taxon>eudicotyledons</taxon>
        <taxon>Gunneridae</taxon>
        <taxon>Pentapetalae</taxon>
        <taxon>rosids</taxon>
        <taxon>fabids</taxon>
        <taxon>Fabales</taxon>
        <taxon>Fabaceae</taxon>
        <taxon>Papilionoideae</taxon>
        <taxon>50 kb inversion clade</taxon>
        <taxon>NPAAA clade</taxon>
        <taxon>Hologalegina</taxon>
        <taxon>IRL clade</taxon>
        <taxon>Fabeae</taxon>
        <taxon>Lathyrus</taxon>
    </lineage>
</organism>
<name>A0A9D4Y1G8_PEA</name>
<dbReference type="GO" id="GO:0016491">
    <property type="term" value="F:oxidoreductase activity"/>
    <property type="evidence" value="ECO:0007669"/>
    <property type="project" value="UniProtKB-KW"/>
</dbReference>
<keyword evidence="6" id="KW-1185">Reference proteome</keyword>
<dbReference type="EMBL" id="JAMSHJ010000003">
    <property type="protein sequence ID" value="KAI5430128.1"/>
    <property type="molecule type" value="Genomic_DNA"/>
</dbReference>